<evidence type="ECO:0000259" key="2">
    <source>
        <dbReference type="PROSITE" id="PS50234"/>
    </source>
</evidence>
<dbReference type="PROSITE" id="PS51468">
    <property type="entry name" value="VIT"/>
    <property type="match status" value="1"/>
</dbReference>
<dbReference type="SUPFAM" id="SSF53300">
    <property type="entry name" value="vWA-like"/>
    <property type="match status" value="1"/>
</dbReference>
<dbReference type="EMBL" id="HBGT01027298">
    <property type="protein sequence ID" value="CAD9438745.1"/>
    <property type="molecule type" value="Transcribed_RNA"/>
</dbReference>
<gene>
    <name evidence="4" type="ORF">FPAR1323_LOCUS14198</name>
    <name evidence="5" type="ORF">FPAR1323_LOCUS14199</name>
</gene>
<protein>
    <recommendedName>
        <fullName evidence="6">VIT domain-containing protein</fullName>
    </recommendedName>
</protein>
<feature type="region of interest" description="Disordered" evidence="1">
    <location>
        <begin position="386"/>
        <end position="405"/>
    </location>
</feature>
<dbReference type="InterPro" id="IPR002035">
    <property type="entry name" value="VWF_A"/>
</dbReference>
<dbReference type="PROSITE" id="PS50234">
    <property type="entry name" value="VWFA"/>
    <property type="match status" value="1"/>
</dbReference>
<dbReference type="Pfam" id="PF13768">
    <property type="entry name" value="VWA_3"/>
    <property type="match status" value="1"/>
</dbReference>
<evidence type="ECO:0000313" key="4">
    <source>
        <dbReference type="EMBL" id="CAD9438745.1"/>
    </source>
</evidence>
<proteinExistence type="predicted"/>
<evidence type="ECO:0008006" key="6">
    <source>
        <dbReference type="Google" id="ProtNLM"/>
    </source>
</evidence>
<feature type="region of interest" description="Disordered" evidence="1">
    <location>
        <begin position="341"/>
        <end position="364"/>
    </location>
</feature>
<name>A0A6T7G446_9STRA</name>
<dbReference type="Pfam" id="PF08487">
    <property type="entry name" value="VIT"/>
    <property type="match status" value="1"/>
</dbReference>
<feature type="domain" description="VIT" evidence="3">
    <location>
        <begin position="85"/>
        <end position="219"/>
    </location>
</feature>
<organism evidence="4">
    <name type="scientific">Florenciella parvula</name>
    <dbReference type="NCBI Taxonomy" id="236787"/>
    <lineage>
        <taxon>Eukaryota</taxon>
        <taxon>Sar</taxon>
        <taxon>Stramenopiles</taxon>
        <taxon>Ochrophyta</taxon>
        <taxon>Dictyochophyceae</taxon>
        <taxon>Florenciellales</taxon>
        <taxon>Florenciella</taxon>
    </lineage>
</organism>
<evidence type="ECO:0000256" key="1">
    <source>
        <dbReference type="SAM" id="MobiDB-lite"/>
    </source>
</evidence>
<reference evidence="4" key="1">
    <citation type="submission" date="2021-01" db="EMBL/GenBank/DDBJ databases">
        <authorList>
            <person name="Corre E."/>
            <person name="Pelletier E."/>
            <person name="Niang G."/>
            <person name="Scheremetjew M."/>
            <person name="Finn R."/>
            <person name="Kale V."/>
            <person name="Holt S."/>
            <person name="Cochrane G."/>
            <person name="Meng A."/>
            <person name="Brown T."/>
            <person name="Cohen L."/>
        </authorList>
    </citation>
    <scope>NUCLEOTIDE SEQUENCE</scope>
    <source>
        <strain evidence="4">RCC1693</strain>
    </source>
</reference>
<evidence type="ECO:0000259" key="3">
    <source>
        <dbReference type="PROSITE" id="PS51468"/>
    </source>
</evidence>
<dbReference type="SMART" id="SM00609">
    <property type="entry name" value="VIT"/>
    <property type="match status" value="1"/>
</dbReference>
<feature type="compositionally biased region" description="Low complexity" evidence="1">
    <location>
        <begin position="386"/>
        <end position="400"/>
    </location>
</feature>
<feature type="region of interest" description="Disordered" evidence="1">
    <location>
        <begin position="73"/>
        <end position="96"/>
    </location>
</feature>
<dbReference type="InterPro" id="IPR013694">
    <property type="entry name" value="VIT"/>
</dbReference>
<dbReference type="InterPro" id="IPR036465">
    <property type="entry name" value="vWFA_dom_sf"/>
</dbReference>
<feature type="domain" description="VWFA" evidence="2">
    <location>
        <begin position="414"/>
        <end position="604"/>
    </location>
</feature>
<dbReference type="EMBL" id="HBGT01027299">
    <property type="protein sequence ID" value="CAD9438749.1"/>
    <property type="molecule type" value="Transcribed_RNA"/>
</dbReference>
<dbReference type="AlphaFoldDB" id="A0A6T7G446"/>
<accession>A0A6T7G446</accession>
<sequence length="604" mass="63529">MADQLTEEQIAEFQEAFLLFAGSGRPTPGSEGWDTSAEERKHRIQQGRTLPEQGGLFGAPVVATPIVPVVATPVGDEDEDEGELGAAPTPLSPQRQFPLPLKDAACDIKMVNGLAKYECAYTFVNEEDGPLECTFFFPKQPHAAVTGLVVEITDADGKTSRTIRGVVQEKKKAQATYDAATHQGKTAVLVTHHAVDVTKLAVGRLRPGATAAVRVVLVYDLPTDHEGGYRVQVPSLVDVNRYPLATHGERLTWVDARTAGLPYRLSASFTMGEGRLIQGVTSPTHQGTANGLRVEALVDGPTRTNTNTMRAWLPEGARLYTGTVVLTVAVGAAPSATLSDAVDGEAAAEPAPAPTPMPSEGWWASDPAGGAAVIRLSAEELQAQAAQARAQAEAEAEASAGTNDDNAAPAGAFEIVFVLDRSGSMGGVRMKKAQESLQLFLRSLPEGCYFNVVGFGSTFEVLFDEGSVMLTDETLDVASAHADSVQADLGGTNVHLPLQYVLEQPPPGPGAEGEATAKSAPVSMPKRVFVITDGAVSDTTNVLELVQQHCVHWSTKATTTMAAKRDVAVFSLGIGAGASVALVEGVAERGNGLAEVSMRFTLPD</sequence>
<dbReference type="Gene3D" id="3.40.50.410">
    <property type="entry name" value="von Willebrand factor, type A domain"/>
    <property type="match status" value="1"/>
</dbReference>
<dbReference type="PANTHER" id="PTHR45737:SF6">
    <property type="entry name" value="VON WILLEBRAND FACTOR A DOMAIN-CONTAINING PROTEIN 5A"/>
    <property type="match status" value="1"/>
</dbReference>
<evidence type="ECO:0000313" key="5">
    <source>
        <dbReference type="EMBL" id="CAD9438749.1"/>
    </source>
</evidence>
<dbReference type="SMART" id="SM00327">
    <property type="entry name" value="VWA"/>
    <property type="match status" value="1"/>
</dbReference>
<dbReference type="PANTHER" id="PTHR45737">
    <property type="entry name" value="VON WILLEBRAND FACTOR A DOMAIN-CONTAINING PROTEIN 5A"/>
    <property type="match status" value="1"/>
</dbReference>
<feature type="region of interest" description="Disordered" evidence="1">
    <location>
        <begin position="21"/>
        <end position="55"/>
    </location>
</feature>